<dbReference type="PANTHER" id="PTHR30055">
    <property type="entry name" value="HTH-TYPE TRANSCRIPTIONAL REGULATOR RUTR"/>
    <property type="match status" value="1"/>
</dbReference>
<dbReference type="InterPro" id="IPR001647">
    <property type="entry name" value="HTH_TetR"/>
</dbReference>
<evidence type="ECO:0000313" key="7">
    <source>
        <dbReference type="EMBL" id="MBP1989976.1"/>
    </source>
</evidence>
<dbReference type="Pfam" id="PF00440">
    <property type="entry name" value="TetR_N"/>
    <property type="match status" value="1"/>
</dbReference>
<keyword evidence="8" id="KW-1185">Reference proteome</keyword>
<evidence type="ECO:0000313" key="8">
    <source>
        <dbReference type="Proteomes" id="UP001519287"/>
    </source>
</evidence>
<feature type="DNA-binding region" description="H-T-H motif" evidence="4">
    <location>
        <begin position="52"/>
        <end position="71"/>
    </location>
</feature>
<name>A0ABS4IQX5_9BACL</name>
<dbReference type="PROSITE" id="PS50977">
    <property type="entry name" value="HTH_TETR_2"/>
    <property type="match status" value="1"/>
</dbReference>
<evidence type="ECO:0000256" key="1">
    <source>
        <dbReference type="ARBA" id="ARBA00023015"/>
    </source>
</evidence>
<feature type="domain" description="HTH tetR-type" evidence="6">
    <location>
        <begin position="29"/>
        <end position="89"/>
    </location>
</feature>
<proteinExistence type="predicted"/>
<dbReference type="EMBL" id="JAGGLB010000003">
    <property type="protein sequence ID" value="MBP1989976.1"/>
    <property type="molecule type" value="Genomic_DNA"/>
</dbReference>
<dbReference type="Gene3D" id="1.10.357.10">
    <property type="entry name" value="Tetracycline Repressor, domain 2"/>
    <property type="match status" value="1"/>
</dbReference>
<organism evidence="7 8">
    <name type="scientific">Paenibacillus eucommiae</name>
    <dbReference type="NCBI Taxonomy" id="1355755"/>
    <lineage>
        <taxon>Bacteria</taxon>
        <taxon>Bacillati</taxon>
        <taxon>Bacillota</taxon>
        <taxon>Bacilli</taxon>
        <taxon>Bacillales</taxon>
        <taxon>Paenibacillaceae</taxon>
        <taxon>Paenibacillus</taxon>
    </lineage>
</organism>
<keyword evidence="2 4" id="KW-0238">DNA-binding</keyword>
<evidence type="ECO:0000256" key="5">
    <source>
        <dbReference type="SAM" id="MobiDB-lite"/>
    </source>
</evidence>
<evidence type="ECO:0000256" key="3">
    <source>
        <dbReference type="ARBA" id="ARBA00023163"/>
    </source>
</evidence>
<accession>A0ABS4IQX5</accession>
<protein>
    <submittedName>
        <fullName evidence="7">AcrR family transcriptional regulator</fullName>
    </submittedName>
</protein>
<dbReference type="InterPro" id="IPR009057">
    <property type="entry name" value="Homeodomain-like_sf"/>
</dbReference>
<evidence type="ECO:0000256" key="4">
    <source>
        <dbReference type="PROSITE-ProRule" id="PRU00335"/>
    </source>
</evidence>
<sequence length="216" mass="24343">MKHSNHHADSLHKQKAAEAVCGRREERDSEYRKRILTSAQSLFEKHGIEEVTMYQIAKEAGVGQGTLYRRYPHIGEVCSDLLRSGTAEFLDSLDSSLADADPQKAALSQLSQIIIRIIDFIDDKAPLLAGIKSMYTDKKRTSIHQKPIYVRLHSVLETLINSAVSQGEIQPIDVTLTVNTILSSLSPEQYLYHREVLGYSKQRFTEGICRLFVKGL</sequence>
<dbReference type="InterPro" id="IPR050109">
    <property type="entry name" value="HTH-type_TetR-like_transc_reg"/>
</dbReference>
<evidence type="ECO:0000259" key="6">
    <source>
        <dbReference type="PROSITE" id="PS50977"/>
    </source>
</evidence>
<dbReference type="PANTHER" id="PTHR30055:SF234">
    <property type="entry name" value="HTH-TYPE TRANSCRIPTIONAL REGULATOR BETI"/>
    <property type="match status" value="1"/>
</dbReference>
<dbReference type="Gene3D" id="1.10.10.60">
    <property type="entry name" value="Homeodomain-like"/>
    <property type="match status" value="1"/>
</dbReference>
<gene>
    <name evidence="7" type="ORF">J2Z66_001574</name>
</gene>
<feature type="region of interest" description="Disordered" evidence="5">
    <location>
        <begin position="1"/>
        <end position="24"/>
    </location>
</feature>
<dbReference type="PRINTS" id="PR00455">
    <property type="entry name" value="HTHTETR"/>
</dbReference>
<dbReference type="SUPFAM" id="SSF46689">
    <property type="entry name" value="Homeodomain-like"/>
    <property type="match status" value="1"/>
</dbReference>
<dbReference type="RefSeq" id="WP_209970739.1">
    <property type="nucleotide sequence ID" value="NZ_JAGGLB010000003.1"/>
</dbReference>
<evidence type="ECO:0000256" key="2">
    <source>
        <dbReference type="ARBA" id="ARBA00023125"/>
    </source>
</evidence>
<dbReference type="Proteomes" id="UP001519287">
    <property type="component" value="Unassembled WGS sequence"/>
</dbReference>
<keyword evidence="3" id="KW-0804">Transcription</keyword>
<reference evidence="7 8" key="1">
    <citation type="submission" date="2021-03" db="EMBL/GenBank/DDBJ databases">
        <title>Genomic Encyclopedia of Type Strains, Phase IV (KMG-IV): sequencing the most valuable type-strain genomes for metagenomic binning, comparative biology and taxonomic classification.</title>
        <authorList>
            <person name="Goeker M."/>
        </authorList>
    </citation>
    <scope>NUCLEOTIDE SEQUENCE [LARGE SCALE GENOMIC DNA]</scope>
    <source>
        <strain evidence="7 8">DSM 26048</strain>
    </source>
</reference>
<comment type="caution">
    <text evidence="7">The sequence shown here is derived from an EMBL/GenBank/DDBJ whole genome shotgun (WGS) entry which is preliminary data.</text>
</comment>
<keyword evidence="1" id="KW-0805">Transcription regulation</keyword>